<evidence type="ECO:0000256" key="3">
    <source>
        <dbReference type="ARBA" id="ARBA00010712"/>
    </source>
</evidence>
<dbReference type="GO" id="GO:0033816">
    <property type="term" value="F:diaminobutyrate acetyltransferase activity"/>
    <property type="evidence" value="ECO:0007669"/>
    <property type="project" value="UniProtKB-EC"/>
</dbReference>
<dbReference type="InterPro" id="IPR000182">
    <property type="entry name" value="GNAT_dom"/>
</dbReference>
<dbReference type="GO" id="GO:0019491">
    <property type="term" value="P:ectoine biosynthetic process"/>
    <property type="evidence" value="ECO:0007669"/>
    <property type="project" value="UniProtKB-UniPathway"/>
</dbReference>
<keyword evidence="12" id="KW-1185">Reference proteome</keyword>
<reference evidence="11 12" key="1">
    <citation type="submission" date="2016-12" db="EMBL/GenBank/DDBJ databases">
        <title>Domibacillus antri genome sequencing.</title>
        <authorList>
            <person name="Verma A."/>
            <person name="Krishnamurthi S."/>
        </authorList>
    </citation>
    <scope>NUCLEOTIDE SEQUENCE [LARGE SCALE GENOMIC DNA]</scope>
    <source>
        <strain evidence="11 12">XD80</strain>
    </source>
</reference>
<keyword evidence="7 9" id="KW-0012">Acyltransferase</keyword>
<evidence type="ECO:0000256" key="2">
    <source>
        <dbReference type="ARBA" id="ARBA00004978"/>
    </source>
</evidence>
<sequence length="170" mass="19103">MTAQTTESDKVTSCRFRKPAKEDGAGIWELIKSTGTLDVNSAYSYLMICEFFPDTCIVAEKDQQIIGFVSAFRPPQSRDTIFVWQVAVHESERGKGMGKKLLQELLSRKSCENVHYLEATVSPSNLPSRSLFTSLAKQLKCSYTVSDCFSEDMFPEPGHEAEPIYRIGPF</sequence>
<comment type="pathway">
    <text evidence="2 9">Amine and polyamine biosynthesis; ectoine biosynthesis; L-ectoine from L-aspartate 4-semialdehyde: step 2/3.</text>
</comment>
<dbReference type="Proteomes" id="UP000185568">
    <property type="component" value="Unassembled WGS sequence"/>
</dbReference>
<dbReference type="InterPro" id="IPR016181">
    <property type="entry name" value="Acyl_CoA_acyltransferase"/>
</dbReference>
<dbReference type="PANTHER" id="PTHR43072">
    <property type="entry name" value="N-ACETYLTRANSFERASE"/>
    <property type="match status" value="1"/>
</dbReference>
<comment type="caution">
    <text evidence="11">The sequence shown here is derived from an EMBL/GenBank/DDBJ whole genome shotgun (WGS) entry which is preliminary data.</text>
</comment>
<comment type="similarity">
    <text evidence="3 9">Belongs to the acetyltransferase family. EctA subfamily.</text>
</comment>
<accession>A0A1Q8Q4S5</accession>
<evidence type="ECO:0000313" key="11">
    <source>
        <dbReference type="EMBL" id="OLN22295.1"/>
    </source>
</evidence>
<dbReference type="EC" id="2.3.1.178" evidence="4 9"/>
<evidence type="ECO:0000256" key="6">
    <source>
        <dbReference type="ARBA" id="ARBA00022679"/>
    </source>
</evidence>
<dbReference type="RefSeq" id="WP_075398614.1">
    <property type="nucleotide sequence ID" value="NZ_MSDU01000021.1"/>
</dbReference>
<keyword evidence="6 9" id="KW-0808">Transferase</keyword>
<proteinExistence type="inferred from homology"/>
<dbReference type="CDD" id="cd04301">
    <property type="entry name" value="NAT_SF"/>
    <property type="match status" value="1"/>
</dbReference>
<gene>
    <name evidence="9" type="primary">ectA</name>
    <name evidence="11" type="ORF">BTO30_10125</name>
</gene>
<protein>
    <recommendedName>
        <fullName evidence="5 9">L-2,4-diaminobutyric acid acetyltransferase</fullName>
        <shortName evidence="9">DABA acetyltransferase</shortName>
        <ecNumber evidence="4 9">2.3.1.178</ecNumber>
    </recommendedName>
</protein>
<dbReference type="EMBL" id="MSDU01000021">
    <property type="protein sequence ID" value="OLN22295.1"/>
    <property type="molecule type" value="Genomic_DNA"/>
</dbReference>
<dbReference type="UniPathway" id="UPA00067">
    <property type="reaction ID" value="UER00122"/>
</dbReference>
<evidence type="ECO:0000256" key="7">
    <source>
        <dbReference type="ARBA" id="ARBA00023315"/>
    </source>
</evidence>
<evidence type="ECO:0000259" key="10">
    <source>
        <dbReference type="PROSITE" id="PS51186"/>
    </source>
</evidence>
<evidence type="ECO:0000256" key="1">
    <source>
        <dbReference type="ARBA" id="ARBA00003741"/>
    </source>
</evidence>
<dbReference type="PROSITE" id="PS51186">
    <property type="entry name" value="GNAT"/>
    <property type="match status" value="1"/>
</dbReference>
<dbReference type="Pfam" id="PF00583">
    <property type="entry name" value="Acetyltransf_1"/>
    <property type="match status" value="1"/>
</dbReference>
<dbReference type="PANTHER" id="PTHR43072:SF23">
    <property type="entry name" value="UPF0039 PROTEIN C11D3.02C"/>
    <property type="match status" value="1"/>
</dbReference>
<name>A0A1Q8Q4S5_9BACI</name>
<dbReference type="NCBIfam" id="TIGR02406">
    <property type="entry name" value="ectoine_EctA"/>
    <property type="match status" value="1"/>
</dbReference>
<dbReference type="AlphaFoldDB" id="A0A1Q8Q4S5"/>
<dbReference type="InterPro" id="IPR012772">
    <property type="entry name" value="Ectoine_EctA"/>
</dbReference>
<dbReference type="Gene3D" id="3.40.630.30">
    <property type="match status" value="1"/>
</dbReference>
<evidence type="ECO:0000256" key="9">
    <source>
        <dbReference type="RuleBase" id="RU365045"/>
    </source>
</evidence>
<comment type="catalytic activity">
    <reaction evidence="8 9">
        <text>L-2,4-diaminobutanoate + acetyl-CoA = (2S)-4-acetamido-2-aminobutanoate + CoA + H(+)</text>
        <dbReference type="Rhea" id="RHEA:16901"/>
        <dbReference type="ChEBI" id="CHEBI:15378"/>
        <dbReference type="ChEBI" id="CHEBI:57287"/>
        <dbReference type="ChEBI" id="CHEBI:57288"/>
        <dbReference type="ChEBI" id="CHEBI:58761"/>
        <dbReference type="ChEBI" id="CHEBI:58929"/>
        <dbReference type="EC" id="2.3.1.178"/>
    </reaction>
</comment>
<evidence type="ECO:0000256" key="4">
    <source>
        <dbReference type="ARBA" id="ARBA00012355"/>
    </source>
</evidence>
<evidence type="ECO:0000313" key="12">
    <source>
        <dbReference type="Proteomes" id="UP000185568"/>
    </source>
</evidence>
<dbReference type="STRING" id="1714264.BTO30_10125"/>
<evidence type="ECO:0000256" key="5">
    <source>
        <dbReference type="ARBA" id="ARBA00017935"/>
    </source>
</evidence>
<organism evidence="11 12">
    <name type="scientific">Domibacillus antri</name>
    <dbReference type="NCBI Taxonomy" id="1714264"/>
    <lineage>
        <taxon>Bacteria</taxon>
        <taxon>Bacillati</taxon>
        <taxon>Bacillota</taxon>
        <taxon>Bacilli</taxon>
        <taxon>Bacillales</taxon>
        <taxon>Bacillaceae</taxon>
        <taxon>Domibacillus</taxon>
    </lineage>
</organism>
<comment type="function">
    <text evidence="1 9">Catalyzes the acetylation of L-2,4-diaminobutyrate (DABA) to gamma-N-acetyl-alpha,gamma-diaminobutyric acid (ADABA) with acetyl coenzyme A.</text>
</comment>
<dbReference type="OrthoDB" id="2436196at2"/>
<feature type="domain" description="N-acetyltransferase" evidence="10">
    <location>
        <begin position="14"/>
        <end position="168"/>
    </location>
</feature>
<dbReference type="SUPFAM" id="SSF55729">
    <property type="entry name" value="Acyl-CoA N-acyltransferases (Nat)"/>
    <property type="match status" value="1"/>
</dbReference>
<evidence type="ECO:0000256" key="8">
    <source>
        <dbReference type="ARBA" id="ARBA00048924"/>
    </source>
</evidence>